<feature type="region of interest" description="Disordered" evidence="1">
    <location>
        <begin position="1"/>
        <end position="26"/>
    </location>
</feature>
<reference evidence="2 3" key="1">
    <citation type="journal article" date="2010" name="Stand. Genomic Sci.">
        <title>Complete genome sequence of Intrasporangium calvum type strain (7 KIP).</title>
        <authorList>
            <person name="Del Rio T.G."/>
            <person name="Chertkov O."/>
            <person name="Yasawong M."/>
            <person name="Lucas S."/>
            <person name="Deshpande S."/>
            <person name="Cheng J.F."/>
            <person name="Detter C."/>
            <person name="Tapia R."/>
            <person name="Han C."/>
            <person name="Goodwin L."/>
            <person name="Pitluck S."/>
            <person name="Liolios K."/>
            <person name="Ivanova N."/>
            <person name="Mavromatis K."/>
            <person name="Pati A."/>
            <person name="Chen A."/>
            <person name="Palaniappan K."/>
            <person name="Land M."/>
            <person name="Hauser L."/>
            <person name="Chang Y.J."/>
            <person name="Jeffries C.D."/>
            <person name="Rohde M."/>
            <person name="Pukall R."/>
            <person name="Sikorski J."/>
            <person name="Goker M."/>
            <person name="Woyke T."/>
            <person name="Bristow J."/>
            <person name="Eisen J.A."/>
            <person name="Markowitz V."/>
            <person name="Hugenholtz P."/>
            <person name="Kyrpides N.C."/>
            <person name="Klenk H.P."/>
            <person name="Lapidus A."/>
        </authorList>
    </citation>
    <scope>NUCLEOTIDE SEQUENCE [LARGE SCALE GENOMIC DNA]</scope>
    <source>
        <strain evidence="3">ATCC 23552 / DSM 43043 / JCM 3097 / NBRC 12989 / 7 KIP</strain>
    </source>
</reference>
<dbReference type="HOGENOM" id="CLU_2633335_0_0_11"/>
<name>E6S7I4_INTC7</name>
<organism evidence="2 3">
    <name type="scientific">Intrasporangium calvum (strain ATCC 23552 / DSM 43043 / JCM 3097 / NBRC 12989 / NCIMB 10167 / NRRL B-3866 / 7 KIP)</name>
    <dbReference type="NCBI Taxonomy" id="710696"/>
    <lineage>
        <taxon>Bacteria</taxon>
        <taxon>Bacillati</taxon>
        <taxon>Actinomycetota</taxon>
        <taxon>Actinomycetes</taxon>
        <taxon>Micrococcales</taxon>
        <taxon>Intrasporangiaceae</taxon>
        <taxon>Intrasporangium</taxon>
    </lineage>
</organism>
<dbReference type="AlphaFoldDB" id="E6S7I4"/>
<gene>
    <name evidence="2" type="ordered locus">Intca_0326</name>
</gene>
<sequence>MRERRPLPIPTPYAAELAPSDTGVRSEVSLTHTPLRAGTPRGLTRFAACLPRIQNQFARKPGCEASHRSSFVSSIRG</sequence>
<keyword evidence="3" id="KW-1185">Reference proteome</keyword>
<accession>E6S7I4</accession>
<proteinExistence type="predicted"/>
<dbReference type="STRING" id="710696.Intca_0326"/>
<evidence type="ECO:0000313" key="3">
    <source>
        <dbReference type="Proteomes" id="UP000008914"/>
    </source>
</evidence>
<dbReference type="EMBL" id="CP002343">
    <property type="protein sequence ID" value="ADU46879.1"/>
    <property type="molecule type" value="Genomic_DNA"/>
</dbReference>
<dbReference type="Proteomes" id="UP000008914">
    <property type="component" value="Chromosome"/>
</dbReference>
<dbReference type="KEGG" id="ica:Intca_0326"/>
<protein>
    <submittedName>
        <fullName evidence="2">Uncharacterized protein</fullName>
    </submittedName>
</protein>
<evidence type="ECO:0000313" key="2">
    <source>
        <dbReference type="EMBL" id="ADU46879.1"/>
    </source>
</evidence>
<evidence type="ECO:0000256" key="1">
    <source>
        <dbReference type="SAM" id="MobiDB-lite"/>
    </source>
</evidence>